<reference evidence="2 3" key="1">
    <citation type="submission" date="2012-06" db="EMBL/GenBank/DDBJ databases">
        <title>Draft Genome Sequence of Lactobacillus pasteurii CRBIP 24.76T.</title>
        <authorList>
            <person name="Cousin S."/>
            <person name="Bouchier C."/>
            <person name="Loux V."/>
            <person name="Ma L."/>
            <person name="Creno S."/>
            <person name="Bizet C."/>
            <person name="Clermont D."/>
        </authorList>
    </citation>
    <scope>NUCLEOTIDE SEQUENCE [LARGE SCALE GENOMIC DNA]</scope>
    <source>
        <strain evidence="3">CRBIP 24.76T</strain>
    </source>
</reference>
<keyword evidence="1" id="KW-0472">Membrane</keyword>
<keyword evidence="1" id="KW-1133">Transmembrane helix</keyword>
<dbReference type="PATRIC" id="fig|1423790.3.peg.1470"/>
<feature type="transmembrane region" description="Helical" evidence="1">
    <location>
        <begin position="111"/>
        <end position="129"/>
    </location>
</feature>
<dbReference type="Proteomes" id="UP000009311">
    <property type="component" value="Unassembled WGS sequence"/>
</dbReference>
<dbReference type="EMBL" id="CAKD01000022">
    <property type="protein sequence ID" value="CCI85506.1"/>
    <property type="molecule type" value="Genomic_DNA"/>
</dbReference>
<evidence type="ECO:0000313" key="2">
    <source>
        <dbReference type="EMBL" id="CCI85506.1"/>
    </source>
</evidence>
<dbReference type="OrthoDB" id="2622364at2"/>
<keyword evidence="1" id="KW-0812">Transmembrane</keyword>
<dbReference type="Pfam" id="PF11683">
    <property type="entry name" value="DUF3278"/>
    <property type="match status" value="1"/>
</dbReference>
<dbReference type="AlphaFoldDB" id="I7LBE5"/>
<dbReference type="InterPro" id="IPR021697">
    <property type="entry name" value="DUF3278"/>
</dbReference>
<keyword evidence="3" id="KW-1185">Reference proteome</keyword>
<evidence type="ECO:0000313" key="3">
    <source>
        <dbReference type="Proteomes" id="UP000009311"/>
    </source>
</evidence>
<dbReference type="STRING" id="1423790.BN53_05310"/>
<feature type="transmembrane region" description="Helical" evidence="1">
    <location>
        <begin position="39"/>
        <end position="57"/>
    </location>
</feature>
<gene>
    <name evidence="2" type="ORF">BN53_05310</name>
</gene>
<sequence length="176" mass="20343">MNKNNFENKLINWFVGSAEDRDEYQRSVIFETLAKENMISFWLITIGMLVSLCYDLAVLKTVSAGTIILFLLLYFKSLYMTIVLRKKGLVQSEYYDKASYQRAVDRLKHKSVIVAVQFGLGLWIIGLIIDKFSGEAIIINRSFWINLIVDLLSGPLFAICMYFFAKTQLKLIEEDK</sequence>
<evidence type="ECO:0008006" key="4">
    <source>
        <dbReference type="Google" id="ProtNLM"/>
    </source>
</evidence>
<organism evidence="2 3">
    <name type="scientific">Lactobacillus pasteurii DSM 23907 = CRBIP 24.76</name>
    <dbReference type="NCBI Taxonomy" id="1423790"/>
    <lineage>
        <taxon>Bacteria</taxon>
        <taxon>Bacillati</taxon>
        <taxon>Bacillota</taxon>
        <taxon>Bacilli</taxon>
        <taxon>Lactobacillales</taxon>
        <taxon>Lactobacillaceae</taxon>
        <taxon>Lactobacillus</taxon>
    </lineage>
</organism>
<feature type="transmembrane region" description="Helical" evidence="1">
    <location>
        <begin position="141"/>
        <end position="164"/>
    </location>
</feature>
<protein>
    <recommendedName>
        <fullName evidence="4">DUF3278 domain-containing protein</fullName>
    </recommendedName>
</protein>
<accession>I7LBE5</accession>
<name>I7LBE5_9LACO</name>
<dbReference type="eggNOG" id="ENOG503338J">
    <property type="taxonomic scope" value="Bacteria"/>
</dbReference>
<dbReference type="RefSeq" id="WP_009560058.1">
    <property type="nucleotide sequence ID" value="NZ_AYZN01000005.1"/>
</dbReference>
<feature type="transmembrane region" description="Helical" evidence="1">
    <location>
        <begin position="63"/>
        <end position="84"/>
    </location>
</feature>
<comment type="caution">
    <text evidence="2">The sequence shown here is derived from an EMBL/GenBank/DDBJ whole genome shotgun (WGS) entry which is preliminary data.</text>
</comment>
<proteinExistence type="predicted"/>
<evidence type="ECO:0000256" key="1">
    <source>
        <dbReference type="SAM" id="Phobius"/>
    </source>
</evidence>